<comment type="caution">
    <text evidence="10">The sequence shown here is derived from an EMBL/GenBank/DDBJ whole genome shotgun (WGS) entry which is preliminary data.</text>
</comment>
<dbReference type="Gene3D" id="1.20.1720.10">
    <property type="entry name" value="Multidrug resistance protein D"/>
    <property type="match status" value="1"/>
</dbReference>
<sequence>MMKNVRQSVPSLGLMITLVGFPQISESIFTPVLPQLRRAFAVSANQVQLTMSTYFVAFAVGVLLWGQLADKWGRRPAMLAGIALYLVGNLGLYFSQQFSVLISWRLVQALGASAGSVVTQTIMRESFSGITGAKVFARTSAAMALAPALGPLIGGVMQTYFGYRSVFATLVTMAVAVGLYALSCLPETQPQDSRLPHVRQWQVVRRLLRDPIVWGYGLLIGGINGILFSYYAEAPFIFMTHFGYSAVQYGWLGLVLASASLLGALLVNRLLNFWTPEQLAMRGLIFSVAASGGLILAATWQQPVVMIGGIFLTFLGLNVTLPNALNRALIGYEEVMGSASGWFSLGYYLLVSALTYGMSWLHNGAIQTLPWYMAVLSMGMLLAFVGLVLPRVREKVTA</sequence>
<keyword evidence="5 8" id="KW-0812">Transmembrane</keyword>
<evidence type="ECO:0000256" key="6">
    <source>
        <dbReference type="ARBA" id="ARBA00022989"/>
    </source>
</evidence>
<evidence type="ECO:0000256" key="5">
    <source>
        <dbReference type="ARBA" id="ARBA00022692"/>
    </source>
</evidence>
<comment type="caution">
    <text evidence="8">Lacks conserved residue(s) required for the propagation of feature annotation.</text>
</comment>
<dbReference type="eggNOG" id="COG2814">
    <property type="taxonomic scope" value="Bacteria"/>
</dbReference>
<feature type="transmembrane region" description="Helical" evidence="8">
    <location>
        <begin position="279"/>
        <end position="298"/>
    </location>
</feature>
<feature type="transmembrane region" description="Helical" evidence="8">
    <location>
        <begin position="166"/>
        <end position="186"/>
    </location>
</feature>
<dbReference type="PANTHER" id="PTHR43124:SF3">
    <property type="entry name" value="CHLORAMPHENICOL EFFLUX PUMP RV0191"/>
    <property type="match status" value="1"/>
</dbReference>
<keyword evidence="4 8" id="KW-1003">Cell membrane</keyword>
<dbReference type="PROSITE" id="PS50850">
    <property type="entry name" value="MFS"/>
    <property type="match status" value="1"/>
</dbReference>
<keyword evidence="11" id="KW-1185">Reference proteome</keyword>
<dbReference type="GO" id="GO:0005886">
    <property type="term" value="C:plasma membrane"/>
    <property type="evidence" value="ECO:0007669"/>
    <property type="project" value="UniProtKB-SubCell"/>
</dbReference>
<dbReference type="EMBL" id="AZCZ01000082">
    <property type="protein sequence ID" value="KRK32953.1"/>
    <property type="molecule type" value="Genomic_DNA"/>
</dbReference>
<dbReference type="CDD" id="cd17320">
    <property type="entry name" value="MFS_MdfA_MDR_like"/>
    <property type="match status" value="1"/>
</dbReference>
<comment type="subcellular location">
    <subcellularLocation>
        <location evidence="1 8">Cell membrane</location>
        <topology evidence="1 8">Multi-pass membrane protein</topology>
    </subcellularLocation>
</comment>
<evidence type="ECO:0000259" key="9">
    <source>
        <dbReference type="PROSITE" id="PS50850"/>
    </source>
</evidence>
<evidence type="ECO:0000313" key="11">
    <source>
        <dbReference type="Proteomes" id="UP000051176"/>
    </source>
</evidence>
<evidence type="ECO:0000313" key="10">
    <source>
        <dbReference type="EMBL" id="KRK32953.1"/>
    </source>
</evidence>
<feature type="transmembrane region" description="Helical" evidence="8">
    <location>
        <begin position="76"/>
        <end position="96"/>
    </location>
</feature>
<dbReference type="PATRIC" id="fig|1267003.4.peg.2367"/>
<dbReference type="InterPro" id="IPR004812">
    <property type="entry name" value="Efflux_drug-R_Bcr/CmlA"/>
</dbReference>
<dbReference type="InterPro" id="IPR036259">
    <property type="entry name" value="MFS_trans_sf"/>
</dbReference>
<dbReference type="InterPro" id="IPR020846">
    <property type="entry name" value="MFS_dom"/>
</dbReference>
<dbReference type="GO" id="GO:1990961">
    <property type="term" value="P:xenobiotic detoxification by transmembrane export across the plasma membrane"/>
    <property type="evidence" value="ECO:0007669"/>
    <property type="project" value="InterPro"/>
</dbReference>
<gene>
    <name evidence="10" type="ORF">FD07_GL002249</name>
</gene>
<organism evidence="10 11">
    <name type="scientific">Levilactobacillus parabrevis ATCC 53295</name>
    <dbReference type="NCBI Taxonomy" id="1267003"/>
    <lineage>
        <taxon>Bacteria</taxon>
        <taxon>Bacillati</taxon>
        <taxon>Bacillota</taxon>
        <taxon>Bacilli</taxon>
        <taxon>Lactobacillales</taxon>
        <taxon>Lactobacillaceae</taxon>
        <taxon>Levilactobacillus</taxon>
    </lineage>
</organism>
<dbReference type="NCBIfam" id="TIGR00710">
    <property type="entry name" value="efflux_Bcr_CflA"/>
    <property type="match status" value="1"/>
</dbReference>
<evidence type="ECO:0000256" key="8">
    <source>
        <dbReference type="RuleBase" id="RU365088"/>
    </source>
</evidence>
<reference evidence="10 11" key="1">
    <citation type="journal article" date="2015" name="Genome Announc.">
        <title>Expanding the biotechnology potential of lactobacilli through comparative genomics of 213 strains and associated genera.</title>
        <authorList>
            <person name="Sun Z."/>
            <person name="Harris H.M."/>
            <person name="McCann A."/>
            <person name="Guo C."/>
            <person name="Argimon S."/>
            <person name="Zhang W."/>
            <person name="Yang X."/>
            <person name="Jeffery I.B."/>
            <person name="Cooney J.C."/>
            <person name="Kagawa T.F."/>
            <person name="Liu W."/>
            <person name="Song Y."/>
            <person name="Salvetti E."/>
            <person name="Wrobel A."/>
            <person name="Rasinkangas P."/>
            <person name="Parkhill J."/>
            <person name="Rea M.C."/>
            <person name="O'Sullivan O."/>
            <person name="Ritari J."/>
            <person name="Douillard F.P."/>
            <person name="Paul Ross R."/>
            <person name="Yang R."/>
            <person name="Briner A.E."/>
            <person name="Felis G.E."/>
            <person name="de Vos W.M."/>
            <person name="Barrangou R."/>
            <person name="Klaenhammer T.R."/>
            <person name="Caufield P.W."/>
            <person name="Cui Y."/>
            <person name="Zhang H."/>
            <person name="O'Toole P.W."/>
        </authorList>
    </citation>
    <scope>NUCLEOTIDE SEQUENCE [LARGE SCALE GENOMIC DNA]</scope>
    <source>
        <strain evidence="10 11">ATCC 53295</strain>
    </source>
</reference>
<feature type="transmembrane region" description="Helical" evidence="8">
    <location>
        <begin position="304"/>
        <end position="325"/>
    </location>
</feature>
<dbReference type="Proteomes" id="UP000051176">
    <property type="component" value="Unassembled WGS sequence"/>
</dbReference>
<dbReference type="PANTHER" id="PTHR43124">
    <property type="entry name" value="PURINE EFFLUX PUMP PBUE"/>
    <property type="match status" value="1"/>
</dbReference>
<dbReference type="Pfam" id="PF07690">
    <property type="entry name" value="MFS_1"/>
    <property type="match status" value="1"/>
</dbReference>
<keyword evidence="3 8" id="KW-0813">Transport</keyword>
<evidence type="ECO:0000256" key="2">
    <source>
        <dbReference type="ARBA" id="ARBA00006236"/>
    </source>
</evidence>
<dbReference type="InterPro" id="IPR011701">
    <property type="entry name" value="MFS"/>
</dbReference>
<proteinExistence type="inferred from homology"/>
<feature type="transmembrane region" description="Helical" evidence="8">
    <location>
        <begin position="345"/>
        <end position="363"/>
    </location>
</feature>
<comment type="similarity">
    <text evidence="2 8">Belongs to the major facilitator superfamily. Bcr/CmlA family.</text>
</comment>
<accession>A0A0R1GGE9</accession>
<evidence type="ECO:0000256" key="4">
    <source>
        <dbReference type="ARBA" id="ARBA00022475"/>
    </source>
</evidence>
<dbReference type="SUPFAM" id="SSF103473">
    <property type="entry name" value="MFS general substrate transporter"/>
    <property type="match status" value="1"/>
</dbReference>
<feature type="domain" description="Major facilitator superfamily (MFS) profile" evidence="9">
    <location>
        <begin position="1"/>
        <end position="398"/>
    </location>
</feature>
<feature type="transmembrane region" description="Helical" evidence="8">
    <location>
        <begin position="207"/>
        <end position="228"/>
    </location>
</feature>
<evidence type="ECO:0000256" key="7">
    <source>
        <dbReference type="ARBA" id="ARBA00023136"/>
    </source>
</evidence>
<protein>
    <recommendedName>
        <fullName evidence="8">Bcr/CflA family efflux transporter</fullName>
    </recommendedName>
</protein>
<dbReference type="STRING" id="357278.IV61_GL002230"/>
<feature type="transmembrane region" description="Helical" evidence="8">
    <location>
        <begin position="369"/>
        <end position="389"/>
    </location>
</feature>
<evidence type="ECO:0000256" key="3">
    <source>
        <dbReference type="ARBA" id="ARBA00022448"/>
    </source>
</evidence>
<keyword evidence="7 8" id="KW-0472">Membrane</keyword>
<dbReference type="GO" id="GO:0042910">
    <property type="term" value="F:xenobiotic transmembrane transporter activity"/>
    <property type="evidence" value="ECO:0007669"/>
    <property type="project" value="InterPro"/>
</dbReference>
<dbReference type="AlphaFoldDB" id="A0A0R1GGE9"/>
<keyword evidence="6 8" id="KW-1133">Transmembrane helix</keyword>
<feature type="transmembrane region" description="Helical" evidence="8">
    <location>
        <begin position="248"/>
        <end position="267"/>
    </location>
</feature>
<dbReference type="PRINTS" id="PR01036">
    <property type="entry name" value="TCRTETB"/>
</dbReference>
<evidence type="ECO:0000256" key="1">
    <source>
        <dbReference type="ARBA" id="ARBA00004651"/>
    </source>
</evidence>
<feature type="transmembrane region" description="Helical" evidence="8">
    <location>
        <begin position="51"/>
        <end position="69"/>
    </location>
</feature>
<name>A0A0R1GGE9_9LACO</name>
<dbReference type="InterPro" id="IPR050189">
    <property type="entry name" value="MFS_Efflux_Transporters"/>
</dbReference>